<accession>A0ABU7SK55</accession>
<dbReference type="CDD" id="cd05006">
    <property type="entry name" value="SIS_GmhA"/>
    <property type="match status" value="1"/>
</dbReference>
<dbReference type="PANTHER" id="PTHR30390:SF8">
    <property type="entry name" value="SUGAR ISOMERASE (SIS)"/>
    <property type="match status" value="1"/>
</dbReference>
<sequence>MTVHPGEQLDPAAGPVPAPTGAETVVKQYVDDLTLALAQLETGSVTDLLESLVLTLHSGRRVFVAGNGGSSTAAIHIASDLMAAAGTLGGASQVVALTENIARITAIANDHSYDEIFSRQLTGWGRPRDALLLLSVSGHSTNLVRAARVGRDLGMTVLAALGNAGEVARLADRLVVFGQADYGLTEDLHVALGHMAVRVLRGGDACRFSTAAADDEPAGAGAQREKVGEFGEPLQF</sequence>
<evidence type="ECO:0000313" key="3">
    <source>
        <dbReference type="EMBL" id="MEE6310318.1"/>
    </source>
</evidence>
<dbReference type="PANTHER" id="PTHR30390">
    <property type="entry name" value="SEDOHEPTULOSE 7-PHOSPHATE ISOMERASE / DNAA INITIATOR-ASSOCIATING FACTOR FOR REPLICATION INITIATION"/>
    <property type="match status" value="1"/>
</dbReference>
<dbReference type="Proteomes" id="UP001339911">
    <property type="component" value="Unassembled WGS sequence"/>
</dbReference>
<comment type="caution">
    <text evidence="3">The sequence shown here is derived from an EMBL/GenBank/DDBJ whole genome shotgun (WGS) entry which is preliminary data.</text>
</comment>
<evidence type="ECO:0000313" key="4">
    <source>
        <dbReference type="EMBL" id="MEE6311481.1"/>
    </source>
</evidence>
<name>A0ABU7SK55_9ACTN</name>
<organism evidence="3 5">
    <name type="scientific">Plantactinospora veratri</name>
    <dbReference type="NCBI Taxonomy" id="1436122"/>
    <lineage>
        <taxon>Bacteria</taxon>
        <taxon>Bacillati</taxon>
        <taxon>Actinomycetota</taxon>
        <taxon>Actinomycetes</taxon>
        <taxon>Micromonosporales</taxon>
        <taxon>Micromonosporaceae</taxon>
        <taxon>Plantactinospora</taxon>
    </lineage>
</organism>
<dbReference type="InterPro" id="IPR035461">
    <property type="entry name" value="GmhA/DiaA"/>
</dbReference>
<evidence type="ECO:0000313" key="5">
    <source>
        <dbReference type="Proteomes" id="UP001339911"/>
    </source>
</evidence>
<gene>
    <name evidence="3" type="ORF">V1634_26115</name>
    <name evidence="4" type="ORF">V1634_32130</name>
</gene>
<reference evidence="3 5" key="1">
    <citation type="submission" date="2024-01" db="EMBL/GenBank/DDBJ databases">
        <title>Genome insights into Plantactinospora veratri sp. nov.</title>
        <authorList>
            <person name="Wang L."/>
        </authorList>
    </citation>
    <scope>NUCLEOTIDE SEQUENCE [LARGE SCALE GENOMIC DNA]</scope>
    <source>
        <strain evidence="3 5">NEAU-FHS4</strain>
    </source>
</reference>
<dbReference type="InterPro" id="IPR050099">
    <property type="entry name" value="SIS_GmhA/DiaA_subfam"/>
</dbReference>
<evidence type="ECO:0000256" key="1">
    <source>
        <dbReference type="SAM" id="MobiDB-lite"/>
    </source>
</evidence>
<dbReference type="EMBL" id="JAZGQL010000034">
    <property type="protein sequence ID" value="MEE6311481.1"/>
    <property type="molecule type" value="Genomic_DNA"/>
</dbReference>
<dbReference type="Pfam" id="PF13580">
    <property type="entry name" value="SIS_2"/>
    <property type="match status" value="1"/>
</dbReference>
<dbReference type="EMBL" id="JAZGQL010000025">
    <property type="protein sequence ID" value="MEE6310318.1"/>
    <property type="molecule type" value="Genomic_DNA"/>
</dbReference>
<feature type="region of interest" description="Disordered" evidence="1">
    <location>
        <begin position="214"/>
        <end position="236"/>
    </location>
</feature>
<protein>
    <submittedName>
        <fullName evidence="3">SIS domain-containing protein</fullName>
    </submittedName>
</protein>
<dbReference type="RefSeq" id="WP_331210541.1">
    <property type="nucleotide sequence ID" value="NZ_JAZGQL010000025.1"/>
</dbReference>
<feature type="region of interest" description="Disordered" evidence="1">
    <location>
        <begin position="1"/>
        <end position="20"/>
    </location>
</feature>
<dbReference type="InterPro" id="IPR001347">
    <property type="entry name" value="SIS_dom"/>
</dbReference>
<proteinExistence type="predicted"/>
<dbReference type="Gene3D" id="3.40.50.10490">
    <property type="entry name" value="Glucose-6-phosphate isomerase like protein, domain 1"/>
    <property type="match status" value="1"/>
</dbReference>
<feature type="domain" description="SIS" evidence="2">
    <location>
        <begin position="52"/>
        <end position="206"/>
    </location>
</feature>
<feature type="compositionally biased region" description="Low complexity" evidence="1">
    <location>
        <begin position="11"/>
        <end position="20"/>
    </location>
</feature>
<dbReference type="SUPFAM" id="SSF53697">
    <property type="entry name" value="SIS domain"/>
    <property type="match status" value="1"/>
</dbReference>
<keyword evidence="5" id="KW-1185">Reference proteome</keyword>
<dbReference type="PROSITE" id="PS51464">
    <property type="entry name" value="SIS"/>
    <property type="match status" value="1"/>
</dbReference>
<dbReference type="InterPro" id="IPR046348">
    <property type="entry name" value="SIS_dom_sf"/>
</dbReference>
<evidence type="ECO:0000259" key="2">
    <source>
        <dbReference type="PROSITE" id="PS51464"/>
    </source>
</evidence>